<dbReference type="InterPro" id="IPR006094">
    <property type="entry name" value="Oxid_FAD_bind_N"/>
</dbReference>
<evidence type="ECO:0000313" key="4">
    <source>
        <dbReference type="Proteomes" id="UP000469185"/>
    </source>
</evidence>
<dbReference type="GO" id="GO:0080049">
    <property type="term" value="F:L-gulono-1,4-lactone dehydrogenase activity"/>
    <property type="evidence" value="ECO:0007669"/>
    <property type="project" value="TreeGrafter"/>
</dbReference>
<dbReference type="InterPro" id="IPR010031">
    <property type="entry name" value="FAD_lactone_oxidase-like"/>
</dbReference>
<dbReference type="InterPro" id="IPR016167">
    <property type="entry name" value="FAD-bd_PCMH_sub1"/>
</dbReference>
<dbReference type="GO" id="GO:0003885">
    <property type="term" value="F:D-arabinono-1,4-lactone oxidase activity"/>
    <property type="evidence" value="ECO:0007669"/>
    <property type="project" value="InterPro"/>
</dbReference>
<dbReference type="GO" id="GO:0071949">
    <property type="term" value="F:FAD binding"/>
    <property type="evidence" value="ECO:0007669"/>
    <property type="project" value="InterPro"/>
</dbReference>
<dbReference type="Gene3D" id="1.10.45.10">
    <property type="entry name" value="Vanillyl-alcohol Oxidase, Chain A, domain 4"/>
    <property type="match status" value="1"/>
</dbReference>
<protein>
    <submittedName>
        <fullName evidence="3">FAD-binding protein</fullName>
    </submittedName>
</protein>
<accession>A0A6N9YKV8</accession>
<evidence type="ECO:0000313" key="3">
    <source>
        <dbReference type="EMBL" id="NED95509.1"/>
    </source>
</evidence>
<dbReference type="GO" id="GO:0016020">
    <property type="term" value="C:membrane"/>
    <property type="evidence" value="ECO:0007669"/>
    <property type="project" value="InterPro"/>
</dbReference>
<feature type="domain" description="FAD-binding PCMH-type" evidence="2">
    <location>
        <begin position="1"/>
        <end position="176"/>
    </location>
</feature>
<name>A0A6N9YKV8_9ACTN</name>
<reference evidence="3 4" key="1">
    <citation type="submission" date="2020-02" db="EMBL/GenBank/DDBJ databases">
        <authorList>
            <person name="Li X.-J."/>
            <person name="Feng X.-M."/>
        </authorList>
    </citation>
    <scope>NUCLEOTIDE SEQUENCE [LARGE SCALE GENOMIC DNA]</scope>
    <source>
        <strain evidence="3 4">CGMCC 4.7225</strain>
    </source>
</reference>
<dbReference type="PANTHER" id="PTHR43762">
    <property type="entry name" value="L-GULONOLACTONE OXIDASE"/>
    <property type="match status" value="1"/>
</dbReference>
<dbReference type="Gene3D" id="3.30.43.10">
    <property type="entry name" value="Uridine Diphospho-n-acetylenolpyruvylglucosamine Reductase, domain 2"/>
    <property type="match status" value="1"/>
</dbReference>
<dbReference type="InterPro" id="IPR007173">
    <property type="entry name" value="ALO_C"/>
</dbReference>
<comment type="caution">
    <text evidence="3">The sequence shown here is derived from an EMBL/GenBank/DDBJ whole genome shotgun (WGS) entry which is preliminary data.</text>
</comment>
<dbReference type="Pfam" id="PF01565">
    <property type="entry name" value="FAD_binding_4"/>
    <property type="match status" value="1"/>
</dbReference>
<dbReference type="Proteomes" id="UP000469185">
    <property type="component" value="Unassembled WGS sequence"/>
</dbReference>
<dbReference type="PANTHER" id="PTHR43762:SF1">
    <property type="entry name" value="D-ARABINONO-1,4-LACTONE OXIDASE"/>
    <property type="match status" value="1"/>
</dbReference>
<evidence type="ECO:0000256" key="1">
    <source>
        <dbReference type="ARBA" id="ARBA00023002"/>
    </source>
</evidence>
<gene>
    <name evidence="3" type="ORF">G1H11_09305</name>
</gene>
<dbReference type="InterPro" id="IPR016166">
    <property type="entry name" value="FAD-bd_PCMH"/>
</dbReference>
<keyword evidence="4" id="KW-1185">Reference proteome</keyword>
<dbReference type="InterPro" id="IPR016171">
    <property type="entry name" value="Vanillyl_alc_oxidase_C-sub2"/>
</dbReference>
<dbReference type="InterPro" id="IPR016169">
    <property type="entry name" value="FAD-bd_PCMH_sub2"/>
</dbReference>
<evidence type="ECO:0000259" key="2">
    <source>
        <dbReference type="PROSITE" id="PS51387"/>
    </source>
</evidence>
<organism evidence="3 4">
    <name type="scientific">Phytoactinopolyspora alkaliphila</name>
    <dbReference type="NCBI Taxonomy" id="1783498"/>
    <lineage>
        <taxon>Bacteria</taxon>
        <taxon>Bacillati</taxon>
        <taxon>Actinomycetota</taxon>
        <taxon>Actinomycetes</taxon>
        <taxon>Jiangellales</taxon>
        <taxon>Jiangellaceae</taxon>
        <taxon>Phytoactinopolyspora</taxon>
    </lineage>
</organism>
<dbReference type="Pfam" id="PF04030">
    <property type="entry name" value="ALO"/>
    <property type="match status" value="1"/>
</dbReference>
<dbReference type="InterPro" id="IPR036318">
    <property type="entry name" value="FAD-bd_PCMH-like_sf"/>
</dbReference>
<keyword evidence="1" id="KW-0560">Oxidoreductase</keyword>
<dbReference type="PROSITE" id="PS51387">
    <property type="entry name" value="FAD_PCMH"/>
    <property type="match status" value="1"/>
</dbReference>
<dbReference type="AlphaFoldDB" id="A0A6N9YKV8"/>
<dbReference type="SUPFAM" id="SSF56176">
    <property type="entry name" value="FAD-binding/transporter-associated domain-like"/>
    <property type="match status" value="1"/>
</dbReference>
<dbReference type="RefSeq" id="WP_163818278.1">
    <property type="nucleotide sequence ID" value="NZ_JAAGOB010000004.1"/>
</dbReference>
<dbReference type="Gene3D" id="3.30.465.10">
    <property type="match status" value="1"/>
</dbReference>
<dbReference type="PIRSF" id="PIRSF000136">
    <property type="entry name" value="LGO_GLO"/>
    <property type="match status" value="1"/>
</dbReference>
<dbReference type="Gene3D" id="3.30.70.2520">
    <property type="match status" value="1"/>
</dbReference>
<dbReference type="EMBL" id="JAAGOB010000004">
    <property type="protein sequence ID" value="NED95509.1"/>
    <property type="molecule type" value="Genomic_DNA"/>
</dbReference>
<sequence length="420" mass="46104">MAQRPTNWAGNLTFHVEHVHRPASLDELRELVTRSHRLRVLGTGHSFSAIADTTGNLVSLAGLPQSIAMDPDGTSVTVAGAVRYGELSEYLHRHGRALHNLGSLPHISVAGSCATATHGSGVGNGGLATAVTSMTVMSADGTVRTFHAGEDVFAGVVVGLGTVGVVLDLTLTTEPTYNVEQYVYEDLPRSELDDHFDAIMSAAYSVSLFTQWQDPLIRQVWVKHRPDRHGVWQGGETWHRARLADGPRHPLPGISPVSCTEQLGVAGPWQERLPHFRLDFTPSNGEEVQSEFFVPREHGLAAVQALHEVSSGFSHLVQATEIRTVAADTHWMSPYYQRDVVAVHFTWVKDQTRVLAALPLVEKTLAPYRAVPHWGKLTTMPADEVRAGFPRIGDFRELARTLDPQGMFRNDFVDRVVCTV</sequence>
<proteinExistence type="predicted"/>
<dbReference type="Gene3D" id="3.30.70.2530">
    <property type="match status" value="1"/>
</dbReference>